<keyword evidence="1" id="KW-0547">Nucleotide-binding</keyword>
<name>A0A7L3FZE5_9GRUI</name>
<dbReference type="GO" id="GO:0005525">
    <property type="term" value="F:GTP binding"/>
    <property type="evidence" value="ECO:0007669"/>
    <property type="project" value="InterPro"/>
</dbReference>
<dbReference type="SUPFAM" id="SSF52540">
    <property type="entry name" value="P-loop containing nucleoside triphosphate hydrolases"/>
    <property type="match status" value="1"/>
</dbReference>
<feature type="non-terminal residue" evidence="2">
    <location>
        <position position="51"/>
    </location>
</feature>
<evidence type="ECO:0000313" key="2">
    <source>
        <dbReference type="EMBL" id="NXT84900.1"/>
    </source>
</evidence>
<protein>
    <submittedName>
        <fullName evidence="2">RAB26 protein</fullName>
    </submittedName>
</protein>
<dbReference type="InterPro" id="IPR001806">
    <property type="entry name" value="Small_GTPase"/>
</dbReference>
<comment type="caution">
    <text evidence="2">The sequence shown here is derived from an EMBL/GenBank/DDBJ whole genome shotgun (WGS) entry which is preliminary data.</text>
</comment>
<feature type="non-terminal residue" evidence="2">
    <location>
        <position position="1"/>
    </location>
</feature>
<evidence type="ECO:0000256" key="1">
    <source>
        <dbReference type="ARBA" id="ARBA00022741"/>
    </source>
</evidence>
<evidence type="ECO:0000313" key="3">
    <source>
        <dbReference type="Proteomes" id="UP000557426"/>
    </source>
</evidence>
<dbReference type="GO" id="GO:0003924">
    <property type="term" value="F:GTPase activity"/>
    <property type="evidence" value="ECO:0007669"/>
    <property type="project" value="InterPro"/>
</dbReference>
<proteinExistence type="predicted"/>
<reference evidence="2 3" key="1">
    <citation type="submission" date="2019-09" db="EMBL/GenBank/DDBJ databases">
        <title>Bird 10,000 Genomes (B10K) Project - Family phase.</title>
        <authorList>
            <person name="Zhang G."/>
        </authorList>
    </citation>
    <scope>NUCLEOTIDE SEQUENCE [LARGE SCALE GENOMIC DNA]</scope>
    <source>
        <strain evidence="2">B10K-DU-011-47</strain>
        <tissue evidence="2">Mixed tissue sample</tissue>
    </source>
</reference>
<dbReference type="InterPro" id="IPR027417">
    <property type="entry name" value="P-loop_NTPase"/>
</dbReference>
<sequence>LLQTILVGDSGVGKTSLLVQFDQGKFIPGSFSATVGIGFTVRAQPHVPVLC</sequence>
<dbReference type="Proteomes" id="UP000557426">
    <property type="component" value="Unassembled WGS sequence"/>
</dbReference>
<dbReference type="Gene3D" id="3.40.50.300">
    <property type="entry name" value="P-loop containing nucleotide triphosphate hydrolases"/>
    <property type="match status" value="1"/>
</dbReference>
<accession>A0A7L3FZE5</accession>
<dbReference type="EMBL" id="VZTU01031837">
    <property type="protein sequence ID" value="NXT84900.1"/>
    <property type="molecule type" value="Genomic_DNA"/>
</dbReference>
<keyword evidence="3" id="KW-1185">Reference proteome</keyword>
<dbReference type="PRINTS" id="PR00449">
    <property type="entry name" value="RASTRNSFRMNG"/>
</dbReference>
<organism evidence="2 3">
    <name type="scientific">Zapornia atra</name>
    <name type="common">Henderson crake</name>
    <dbReference type="NCBI Taxonomy" id="2585822"/>
    <lineage>
        <taxon>Eukaryota</taxon>
        <taxon>Metazoa</taxon>
        <taxon>Chordata</taxon>
        <taxon>Craniata</taxon>
        <taxon>Vertebrata</taxon>
        <taxon>Euteleostomi</taxon>
        <taxon>Archelosauria</taxon>
        <taxon>Archosauria</taxon>
        <taxon>Dinosauria</taxon>
        <taxon>Saurischia</taxon>
        <taxon>Theropoda</taxon>
        <taxon>Coelurosauria</taxon>
        <taxon>Aves</taxon>
        <taxon>Neognathae</taxon>
        <taxon>Neoaves</taxon>
        <taxon>Gruiformes</taxon>
        <taxon>Rallidae</taxon>
        <taxon>Zapornia</taxon>
    </lineage>
</organism>
<dbReference type="AlphaFoldDB" id="A0A7L3FZE5"/>
<dbReference type="Pfam" id="PF00071">
    <property type="entry name" value="Ras"/>
    <property type="match status" value="1"/>
</dbReference>
<gene>
    <name evidence="2" type="primary">Rab26_1</name>
    <name evidence="2" type="ORF">ZAPATR_R14640</name>
</gene>